<evidence type="ECO:0000313" key="3">
    <source>
        <dbReference type="EMBL" id="KAL2633876.1"/>
    </source>
</evidence>
<gene>
    <name evidence="3" type="ORF">R1flu_005355</name>
</gene>
<dbReference type="Proteomes" id="UP001605036">
    <property type="component" value="Unassembled WGS sequence"/>
</dbReference>
<dbReference type="SMART" id="SM00674">
    <property type="entry name" value="CENPB"/>
    <property type="match status" value="1"/>
</dbReference>
<dbReference type="AlphaFoldDB" id="A0ABD1YTG6"/>
<dbReference type="InterPro" id="IPR050863">
    <property type="entry name" value="CenT-Element_Derived"/>
</dbReference>
<accession>A0ABD1YTG6</accession>
<evidence type="ECO:0000313" key="4">
    <source>
        <dbReference type="Proteomes" id="UP001605036"/>
    </source>
</evidence>
<evidence type="ECO:0000259" key="2">
    <source>
        <dbReference type="PROSITE" id="PS51253"/>
    </source>
</evidence>
<sequence length="165" mass="19204">MAVSFPERRKRHKACHVPEVEEELYRWFLAVREQKIPVSDDFLVANVRALHEQMAWQNDTFLNDCKYSHGWVEGFKKRHGIRLRISHGKSGSVGLSEEKQKLADMNRGTFLTWMKPGFFTSYSLIVSLQTHMCQERKRNKERITVALTSDMDGSMKLPPLVIIVL</sequence>
<dbReference type="InterPro" id="IPR009057">
    <property type="entry name" value="Homeodomain-like_sf"/>
</dbReference>
<keyword evidence="1" id="KW-0238">DNA-binding</keyword>
<dbReference type="PROSITE" id="PS51253">
    <property type="entry name" value="HTH_CENPB"/>
    <property type="match status" value="1"/>
</dbReference>
<comment type="caution">
    <text evidence="3">The sequence shown here is derived from an EMBL/GenBank/DDBJ whole genome shotgun (WGS) entry which is preliminary data.</text>
</comment>
<reference evidence="3 4" key="1">
    <citation type="submission" date="2024-09" db="EMBL/GenBank/DDBJ databases">
        <title>Chromosome-scale assembly of Riccia fluitans.</title>
        <authorList>
            <person name="Paukszto L."/>
            <person name="Sawicki J."/>
            <person name="Karawczyk K."/>
            <person name="Piernik-Szablinska J."/>
            <person name="Szczecinska M."/>
            <person name="Mazdziarz M."/>
        </authorList>
    </citation>
    <scope>NUCLEOTIDE SEQUENCE [LARGE SCALE GENOMIC DNA]</scope>
    <source>
        <strain evidence="3">Rf_01</strain>
        <tissue evidence="3">Aerial parts of the thallus</tissue>
    </source>
</reference>
<dbReference type="Gene3D" id="1.10.10.60">
    <property type="entry name" value="Homeodomain-like"/>
    <property type="match status" value="1"/>
</dbReference>
<organism evidence="3 4">
    <name type="scientific">Riccia fluitans</name>
    <dbReference type="NCBI Taxonomy" id="41844"/>
    <lineage>
        <taxon>Eukaryota</taxon>
        <taxon>Viridiplantae</taxon>
        <taxon>Streptophyta</taxon>
        <taxon>Embryophyta</taxon>
        <taxon>Marchantiophyta</taxon>
        <taxon>Marchantiopsida</taxon>
        <taxon>Marchantiidae</taxon>
        <taxon>Marchantiales</taxon>
        <taxon>Ricciaceae</taxon>
        <taxon>Riccia</taxon>
    </lineage>
</organism>
<feature type="domain" description="HTH CENPB-type" evidence="2">
    <location>
        <begin position="8"/>
        <end position="85"/>
    </location>
</feature>
<protein>
    <recommendedName>
        <fullName evidence="2">HTH CENPB-type domain-containing protein</fullName>
    </recommendedName>
</protein>
<keyword evidence="4" id="KW-1185">Reference proteome</keyword>
<dbReference type="Pfam" id="PF03221">
    <property type="entry name" value="HTH_Tnp_Tc5"/>
    <property type="match status" value="1"/>
</dbReference>
<dbReference type="GO" id="GO:0003677">
    <property type="term" value="F:DNA binding"/>
    <property type="evidence" value="ECO:0007669"/>
    <property type="project" value="UniProtKB-KW"/>
</dbReference>
<dbReference type="EMBL" id="JBHFFA010000003">
    <property type="protein sequence ID" value="KAL2633876.1"/>
    <property type="molecule type" value="Genomic_DNA"/>
</dbReference>
<dbReference type="InterPro" id="IPR006600">
    <property type="entry name" value="HTH_CenpB_DNA-bd_dom"/>
</dbReference>
<dbReference type="PANTHER" id="PTHR19303:SF73">
    <property type="entry name" value="PROTEIN PDC2"/>
    <property type="match status" value="1"/>
</dbReference>
<dbReference type="PANTHER" id="PTHR19303">
    <property type="entry name" value="TRANSPOSON"/>
    <property type="match status" value="1"/>
</dbReference>
<evidence type="ECO:0000256" key="1">
    <source>
        <dbReference type="ARBA" id="ARBA00023125"/>
    </source>
</evidence>
<proteinExistence type="predicted"/>
<dbReference type="SUPFAM" id="SSF46689">
    <property type="entry name" value="Homeodomain-like"/>
    <property type="match status" value="1"/>
</dbReference>
<name>A0ABD1YTG6_9MARC</name>